<evidence type="ECO:0000259" key="1">
    <source>
        <dbReference type="PROSITE" id="PS50112"/>
    </source>
</evidence>
<dbReference type="PANTHER" id="PTHR44757">
    <property type="entry name" value="DIGUANYLATE CYCLASE DGCP"/>
    <property type="match status" value="1"/>
</dbReference>
<dbReference type="PANTHER" id="PTHR44757:SF2">
    <property type="entry name" value="BIOFILM ARCHITECTURE MAINTENANCE PROTEIN MBAA"/>
    <property type="match status" value="1"/>
</dbReference>
<dbReference type="Pfam" id="PF00563">
    <property type="entry name" value="EAL"/>
    <property type="match status" value="1"/>
</dbReference>
<dbReference type="InterPro" id="IPR029787">
    <property type="entry name" value="Nucleotide_cyclase"/>
</dbReference>
<dbReference type="SMART" id="SM00052">
    <property type="entry name" value="EAL"/>
    <property type="match status" value="1"/>
</dbReference>
<dbReference type="Pfam" id="PF00990">
    <property type="entry name" value="GGDEF"/>
    <property type="match status" value="1"/>
</dbReference>
<dbReference type="CDD" id="cd01948">
    <property type="entry name" value="EAL"/>
    <property type="match status" value="1"/>
</dbReference>
<dbReference type="CDD" id="cd01949">
    <property type="entry name" value="GGDEF"/>
    <property type="match status" value="1"/>
</dbReference>
<dbReference type="Gene3D" id="3.20.20.450">
    <property type="entry name" value="EAL domain"/>
    <property type="match status" value="1"/>
</dbReference>
<dbReference type="SUPFAM" id="SSF55785">
    <property type="entry name" value="PYP-like sensor domain (PAS domain)"/>
    <property type="match status" value="1"/>
</dbReference>
<reference evidence="4 5" key="1">
    <citation type="journal article" date="2018" name="Nat. Biotechnol.">
        <title>A standardized bacterial taxonomy based on genome phylogeny substantially revises the tree of life.</title>
        <authorList>
            <person name="Parks D.H."/>
            <person name="Chuvochina M."/>
            <person name="Waite D.W."/>
            <person name="Rinke C."/>
            <person name="Skarshewski A."/>
            <person name="Chaumeil P.A."/>
            <person name="Hugenholtz P."/>
        </authorList>
    </citation>
    <scope>NUCLEOTIDE SEQUENCE [LARGE SCALE GENOMIC DNA]</scope>
    <source>
        <strain evidence="4">UBA8844</strain>
    </source>
</reference>
<dbReference type="InterPro" id="IPR000014">
    <property type="entry name" value="PAS"/>
</dbReference>
<dbReference type="NCBIfam" id="TIGR00229">
    <property type="entry name" value="sensory_box"/>
    <property type="match status" value="1"/>
</dbReference>
<dbReference type="Gene3D" id="3.30.70.270">
    <property type="match status" value="1"/>
</dbReference>
<dbReference type="OMA" id="YPQWQTI"/>
<dbReference type="NCBIfam" id="TIGR00254">
    <property type="entry name" value="GGDEF"/>
    <property type="match status" value="1"/>
</dbReference>
<sequence length="556" mass="60762">MTHSPEAIAVHRNGRLVYANEAAAHLIGARQGADILRRRASDFVHPDDLALVQQRLTSGPARVQYRLRRLDDGIREVEAVSVSIAFEGTPAMQTLFRDVTERKELEARLLHGAFHDALTGLANRALFRDRLEHALQVAGRDPDHRIAVLFLDLDDFKGVNDSLGHDAGDQLLRTVSERIMAEVRASDTVARFGGDEFAVLLERLPTESEALTIVNRIKVALRRPLMLEGRLMSVATSVGVAYATPADDVDTLLRNADVAMYEAKEAGKARHAVFEPSMYAAIVQRLQLEADIRMAAGAPERSGLFLAYQPIVDLRTGAVRGLEALLRWDHPTRGTVTPSVFVPVAEHTGVIVPLGRWVLEQACTQLMAWRTQWWRERRQPDSVPSVSVNISGRQLAEEDFVDEVAAILQRTGAPAGSITLEITESVIMRNTESSLRTLSALKALGLRLAIDDFGTGYSSLSYLQKFPVDVLKIDRAFVEGVAQGGSDAALARTIVTLGTTLGLRTVAEGVETSSQQEALEAMGCVDGQGYLFSPARPVDEITAWLRVQTGSLAIAV</sequence>
<dbReference type="SUPFAM" id="SSF55073">
    <property type="entry name" value="Nucleotide cyclase"/>
    <property type="match status" value="1"/>
</dbReference>
<feature type="domain" description="GGDEF" evidence="3">
    <location>
        <begin position="144"/>
        <end position="276"/>
    </location>
</feature>
<evidence type="ECO:0000313" key="5">
    <source>
        <dbReference type="Proteomes" id="UP000264071"/>
    </source>
</evidence>
<feature type="domain" description="EAL" evidence="2">
    <location>
        <begin position="285"/>
        <end position="549"/>
    </location>
</feature>
<dbReference type="PROSITE" id="PS50883">
    <property type="entry name" value="EAL"/>
    <property type="match status" value="1"/>
</dbReference>
<evidence type="ECO:0000259" key="2">
    <source>
        <dbReference type="PROSITE" id="PS50883"/>
    </source>
</evidence>
<protein>
    <submittedName>
        <fullName evidence="4">GGDEF domain-containing protein</fullName>
    </submittedName>
</protein>
<feature type="domain" description="PAS" evidence="1">
    <location>
        <begin position="1"/>
        <end position="56"/>
    </location>
</feature>
<dbReference type="FunFam" id="3.30.70.270:FF:000001">
    <property type="entry name" value="Diguanylate cyclase domain protein"/>
    <property type="match status" value="1"/>
</dbReference>
<dbReference type="CDD" id="cd00130">
    <property type="entry name" value="PAS"/>
    <property type="match status" value="1"/>
</dbReference>
<dbReference type="InterPro" id="IPR035919">
    <property type="entry name" value="EAL_sf"/>
</dbReference>
<evidence type="ECO:0000259" key="3">
    <source>
        <dbReference type="PROSITE" id="PS50887"/>
    </source>
</evidence>
<comment type="caution">
    <text evidence="4">The sequence shown here is derived from an EMBL/GenBank/DDBJ whole genome shotgun (WGS) entry which is preliminary data.</text>
</comment>
<name>A0A3D4V9R9_9BACT</name>
<accession>A0A3D4V9R9</accession>
<dbReference type="InterPro" id="IPR000160">
    <property type="entry name" value="GGDEF_dom"/>
</dbReference>
<dbReference type="Pfam" id="PF00989">
    <property type="entry name" value="PAS"/>
    <property type="match status" value="1"/>
</dbReference>
<dbReference type="InterPro" id="IPR035965">
    <property type="entry name" value="PAS-like_dom_sf"/>
</dbReference>
<dbReference type="PROSITE" id="PS50887">
    <property type="entry name" value="GGDEF"/>
    <property type="match status" value="1"/>
</dbReference>
<dbReference type="SMART" id="SM00267">
    <property type="entry name" value="GGDEF"/>
    <property type="match status" value="1"/>
</dbReference>
<proteinExistence type="predicted"/>
<evidence type="ECO:0000313" key="4">
    <source>
        <dbReference type="EMBL" id="HCT57873.1"/>
    </source>
</evidence>
<dbReference type="InterPro" id="IPR013767">
    <property type="entry name" value="PAS_fold"/>
</dbReference>
<dbReference type="GO" id="GO:0003824">
    <property type="term" value="F:catalytic activity"/>
    <property type="evidence" value="ECO:0007669"/>
    <property type="project" value="UniProtKB-ARBA"/>
</dbReference>
<dbReference type="InterPro" id="IPR052155">
    <property type="entry name" value="Biofilm_reg_signaling"/>
</dbReference>
<dbReference type="PROSITE" id="PS50112">
    <property type="entry name" value="PAS"/>
    <property type="match status" value="1"/>
</dbReference>
<dbReference type="SUPFAM" id="SSF141868">
    <property type="entry name" value="EAL domain-like"/>
    <property type="match status" value="1"/>
</dbReference>
<dbReference type="InterPro" id="IPR001633">
    <property type="entry name" value="EAL_dom"/>
</dbReference>
<dbReference type="EMBL" id="DPIY01000010">
    <property type="protein sequence ID" value="HCT57873.1"/>
    <property type="molecule type" value="Genomic_DNA"/>
</dbReference>
<dbReference type="InterPro" id="IPR043128">
    <property type="entry name" value="Rev_trsase/Diguanyl_cyclase"/>
</dbReference>
<dbReference type="AlphaFoldDB" id="A0A3D4V9R9"/>
<dbReference type="Proteomes" id="UP000264071">
    <property type="component" value="Unassembled WGS sequence"/>
</dbReference>
<gene>
    <name evidence="4" type="ORF">DGD08_11785</name>
</gene>
<dbReference type="Gene3D" id="3.30.450.20">
    <property type="entry name" value="PAS domain"/>
    <property type="match status" value="1"/>
</dbReference>
<organism evidence="4 5">
    <name type="scientific">Gemmatimonas aurantiaca</name>
    <dbReference type="NCBI Taxonomy" id="173480"/>
    <lineage>
        <taxon>Bacteria</taxon>
        <taxon>Pseudomonadati</taxon>
        <taxon>Gemmatimonadota</taxon>
        <taxon>Gemmatimonadia</taxon>
        <taxon>Gemmatimonadales</taxon>
        <taxon>Gemmatimonadaceae</taxon>
        <taxon>Gemmatimonas</taxon>
    </lineage>
</organism>